<reference evidence="2 3" key="1">
    <citation type="submission" date="2016-10" db="EMBL/GenBank/DDBJ databases">
        <authorList>
            <person name="de Groot N.N."/>
        </authorList>
    </citation>
    <scope>NUCLEOTIDE SEQUENCE [LARGE SCALE GENOMIC DNA]</scope>
    <source>
        <strain evidence="2 3">IBRC-M 10445</strain>
    </source>
</reference>
<feature type="transmembrane region" description="Helical" evidence="1">
    <location>
        <begin position="83"/>
        <end position="104"/>
    </location>
</feature>
<dbReference type="GO" id="GO:0042910">
    <property type="term" value="F:xenobiotic transmembrane transporter activity"/>
    <property type="evidence" value="ECO:0007669"/>
    <property type="project" value="TreeGrafter"/>
</dbReference>
<gene>
    <name evidence="2" type="ORF">SAMN05216429_11714</name>
</gene>
<evidence type="ECO:0000313" key="3">
    <source>
        <dbReference type="Proteomes" id="UP000199445"/>
    </source>
</evidence>
<dbReference type="RefSeq" id="WP_091706671.1">
    <property type="nucleotide sequence ID" value="NZ_BMYN01000013.1"/>
</dbReference>
<sequence length="145" mass="15534">MAPGSLQTWLFAEGTARAIEREFLSFESAGRIAYVDAELKEGDSIRQGQTIAYQQQDRPQAELASARAGVVEAQCGATRLRPILTTSITTVAGLLPLAIGSPMYAPLCYAIIFGLVASTALSLIIVPCLYLLLTRESQRSASVLD</sequence>
<keyword evidence="1" id="KW-0812">Transmembrane</keyword>
<dbReference type="PANTHER" id="PTHR32063:SF24">
    <property type="entry name" value="CATION EFFLUX SYSTEM (ACRB_ACRD_ACRF FAMILY)"/>
    <property type="match status" value="1"/>
</dbReference>
<dbReference type="Pfam" id="PF00873">
    <property type="entry name" value="ACR_tran"/>
    <property type="match status" value="1"/>
</dbReference>
<keyword evidence="3" id="KW-1185">Reference proteome</keyword>
<dbReference type="Gene3D" id="1.20.1640.10">
    <property type="entry name" value="Multidrug efflux transporter AcrB transmembrane domain"/>
    <property type="match status" value="1"/>
</dbReference>
<name>A0A1I3YDE6_9GAMM</name>
<dbReference type="Proteomes" id="UP000199445">
    <property type="component" value="Unassembled WGS sequence"/>
</dbReference>
<accession>A0A1I3YDE6</accession>
<dbReference type="GO" id="GO:0005886">
    <property type="term" value="C:plasma membrane"/>
    <property type="evidence" value="ECO:0007669"/>
    <property type="project" value="TreeGrafter"/>
</dbReference>
<dbReference type="EMBL" id="FOSC01000017">
    <property type="protein sequence ID" value="SFK29835.1"/>
    <property type="molecule type" value="Genomic_DNA"/>
</dbReference>
<organism evidence="2 3">
    <name type="scientific">Marinobacter persicus</name>
    <dbReference type="NCBI Taxonomy" id="930118"/>
    <lineage>
        <taxon>Bacteria</taxon>
        <taxon>Pseudomonadati</taxon>
        <taxon>Pseudomonadota</taxon>
        <taxon>Gammaproteobacteria</taxon>
        <taxon>Pseudomonadales</taxon>
        <taxon>Marinobacteraceae</taxon>
        <taxon>Marinobacter</taxon>
    </lineage>
</organism>
<dbReference type="PANTHER" id="PTHR32063">
    <property type="match status" value="1"/>
</dbReference>
<keyword evidence="1" id="KW-1133">Transmembrane helix</keyword>
<evidence type="ECO:0000313" key="2">
    <source>
        <dbReference type="EMBL" id="SFK29835.1"/>
    </source>
</evidence>
<dbReference type="InterPro" id="IPR001036">
    <property type="entry name" value="Acrflvin-R"/>
</dbReference>
<dbReference type="AlphaFoldDB" id="A0A1I3YDE6"/>
<feature type="transmembrane region" description="Helical" evidence="1">
    <location>
        <begin position="110"/>
        <end position="133"/>
    </location>
</feature>
<proteinExistence type="predicted"/>
<dbReference type="SUPFAM" id="SSF82866">
    <property type="entry name" value="Multidrug efflux transporter AcrB transmembrane domain"/>
    <property type="match status" value="1"/>
</dbReference>
<evidence type="ECO:0000256" key="1">
    <source>
        <dbReference type="SAM" id="Phobius"/>
    </source>
</evidence>
<keyword evidence="1" id="KW-0472">Membrane</keyword>
<protein>
    <submittedName>
        <fullName evidence="2">AcrB/AcrD/AcrF family protein</fullName>
    </submittedName>
</protein>